<keyword evidence="3" id="KW-1185">Reference proteome</keyword>
<protein>
    <submittedName>
        <fullName evidence="2">DUF3387 domain-containing protein</fullName>
    </submittedName>
</protein>
<evidence type="ECO:0000313" key="3">
    <source>
        <dbReference type="Proteomes" id="UP000626844"/>
    </source>
</evidence>
<dbReference type="Proteomes" id="UP000626844">
    <property type="component" value="Unassembled WGS sequence"/>
</dbReference>
<dbReference type="AlphaFoldDB" id="A0A926RZM0"/>
<dbReference type="InterPro" id="IPR021810">
    <property type="entry name" value="T1RH-like_C"/>
</dbReference>
<name>A0A926RZM0_9BACI</name>
<dbReference type="Pfam" id="PF11867">
    <property type="entry name" value="T1RH-like_C"/>
    <property type="match status" value="1"/>
</dbReference>
<sequence length="83" mass="9931">MIEKPDISILDEEFLKDLQKKEEHEDLRLKLLKKLLEDHIQVNFKRNSPKEKEMRELLEKTLKDYHNRIIQAADVVGMMADTI</sequence>
<gene>
    <name evidence="2" type="ORF">IC621_19450</name>
</gene>
<accession>A0A926RZM0</accession>
<evidence type="ECO:0000259" key="1">
    <source>
        <dbReference type="Pfam" id="PF11867"/>
    </source>
</evidence>
<organism evidence="2 3">
    <name type="scientific">Metabacillus arenae</name>
    <dbReference type="NCBI Taxonomy" id="2771434"/>
    <lineage>
        <taxon>Bacteria</taxon>
        <taxon>Bacillati</taxon>
        <taxon>Bacillota</taxon>
        <taxon>Bacilli</taxon>
        <taxon>Bacillales</taxon>
        <taxon>Bacillaceae</taxon>
        <taxon>Metabacillus</taxon>
    </lineage>
</organism>
<evidence type="ECO:0000313" key="2">
    <source>
        <dbReference type="EMBL" id="MBD1382397.1"/>
    </source>
</evidence>
<proteinExistence type="predicted"/>
<dbReference type="EMBL" id="JACXAI010000030">
    <property type="protein sequence ID" value="MBD1382397.1"/>
    <property type="molecule type" value="Genomic_DNA"/>
</dbReference>
<comment type="caution">
    <text evidence="2">The sequence shown here is derived from an EMBL/GenBank/DDBJ whole genome shotgun (WGS) entry which is preliminary data.</text>
</comment>
<reference evidence="2" key="1">
    <citation type="submission" date="2020-09" db="EMBL/GenBank/DDBJ databases">
        <title>A novel bacterium of genus Bacillus, isolated from South China Sea.</title>
        <authorList>
            <person name="Huang H."/>
            <person name="Mo K."/>
            <person name="Hu Y."/>
        </authorList>
    </citation>
    <scope>NUCLEOTIDE SEQUENCE</scope>
    <source>
        <strain evidence="2">IB182487</strain>
    </source>
</reference>
<feature type="domain" description="Type I restriction enzyme HindI endonuclease subunit-like C-terminal" evidence="1">
    <location>
        <begin position="2"/>
        <end position="77"/>
    </location>
</feature>